<evidence type="ECO:0000313" key="20">
    <source>
        <dbReference type="EMBL" id="SFV57286.1"/>
    </source>
</evidence>
<evidence type="ECO:0000256" key="17">
    <source>
        <dbReference type="ARBA" id="ARBA00023136"/>
    </source>
</evidence>
<keyword evidence="15" id="KW-0442">Lipid degradation</keyword>
<evidence type="ECO:0000256" key="9">
    <source>
        <dbReference type="ARBA" id="ARBA00022452"/>
    </source>
</evidence>
<evidence type="ECO:0000256" key="8">
    <source>
        <dbReference type="ARBA" id="ARBA00013278"/>
    </source>
</evidence>
<dbReference type="PANTHER" id="PTHR40457:SF1">
    <property type="entry name" value="PHOSPHOLIPASE A1"/>
    <property type="match status" value="1"/>
</dbReference>
<dbReference type="GO" id="GO:0004623">
    <property type="term" value="F:phospholipase A2 activity"/>
    <property type="evidence" value="ECO:0007669"/>
    <property type="project" value="UniProtKB-EC"/>
</dbReference>
<evidence type="ECO:0000256" key="3">
    <source>
        <dbReference type="ARBA" id="ARBA00001913"/>
    </source>
</evidence>
<evidence type="ECO:0000256" key="5">
    <source>
        <dbReference type="ARBA" id="ARBA00010525"/>
    </source>
</evidence>
<name>A0A1W1BUU1_9ZZZZ</name>
<dbReference type="AlphaFoldDB" id="A0A1W1BUU1"/>
<dbReference type="GO" id="GO:0016042">
    <property type="term" value="P:lipid catabolic process"/>
    <property type="evidence" value="ECO:0007669"/>
    <property type="project" value="UniProtKB-KW"/>
</dbReference>
<comment type="subunit">
    <text evidence="6">Homodimer; dimerization is reversible, and the dimeric form is the active one.</text>
</comment>
<dbReference type="PRINTS" id="PR01486">
    <property type="entry name" value="PHPHLIPASEA1"/>
</dbReference>
<comment type="catalytic activity">
    <reaction evidence="2">
        <text>a 1,2-diacyl-sn-glycero-3-phosphocholine + H2O = a 1-acyl-sn-glycero-3-phosphocholine + a fatty acid + H(+)</text>
        <dbReference type="Rhea" id="RHEA:15801"/>
        <dbReference type="ChEBI" id="CHEBI:15377"/>
        <dbReference type="ChEBI" id="CHEBI:15378"/>
        <dbReference type="ChEBI" id="CHEBI:28868"/>
        <dbReference type="ChEBI" id="CHEBI:57643"/>
        <dbReference type="ChEBI" id="CHEBI:58168"/>
        <dbReference type="EC" id="3.1.1.4"/>
    </reaction>
</comment>
<keyword evidence="14" id="KW-0106">Calcium</keyword>
<dbReference type="InterPro" id="IPR036541">
    <property type="entry name" value="PLipase_A1_sf"/>
</dbReference>
<evidence type="ECO:0000256" key="11">
    <source>
        <dbReference type="ARBA" id="ARBA00022723"/>
    </source>
</evidence>
<dbReference type="GO" id="GO:0046872">
    <property type="term" value="F:metal ion binding"/>
    <property type="evidence" value="ECO:0007669"/>
    <property type="project" value="UniProtKB-KW"/>
</dbReference>
<evidence type="ECO:0000256" key="1">
    <source>
        <dbReference type="ARBA" id="ARBA00000111"/>
    </source>
</evidence>
<accession>A0A1W1BUU1</accession>
<evidence type="ECO:0000256" key="12">
    <source>
        <dbReference type="ARBA" id="ARBA00022729"/>
    </source>
</evidence>
<keyword evidence="13 20" id="KW-0378">Hydrolase</keyword>
<keyword evidence="18" id="KW-0998">Cell outer membrane</keyword>
<comment type="cofactor">
    <cofactor evidence="3">
        <name>Ca(2+)</name>
        <dbReference type="ChEBI" id="CHEBI:29108"/>
    </cofactor>
</comment>
<evidence type="ECO:0000256" key="6">
    <source>
        <dbReference type="ARBA" id="ARBA00011702"/>
    </source>
</evidence>
<dbReference type="SUPFAM" id="SSF56931">
    <property type="entry name" value="Outer membrane phospholipase A (OMPLA)"/>
    <property type="match status" value="1"/>
</dbReference>
<dbReference type="EC" id="3.1.1.4" evidence="8"/>
<reference evidence="20" key="1">
    <citation type="submission" date="2016-10" db="EMBL/GenBank/DDBJ databases">
        <authorList>
            <person name="de Groot N.N."/>
        </authorList>
    </citation>
    <scope>NUCLEOTIDE SEQUENCE</scope>
</reference>
<comment type="similarity">
    <text evidence="5">Belongs to the phospholipase A1 family.</text>
</comment>
<dbReference type="GO" id="GO:0009279">
    <property type="term" value="C:cell outer membrane"/>
    <property type="evidence" value="ECO:0007669"/>
    <property type="project" value="UniProtKB-SubCell"/>
</dbReference>
<proteinExistence type="inferred from homology"/>
<evidence type="ECO:0000256" key="18">
    <source>
        <dbReference type="ARBA" id="ARBA00023237"/>
    </source>
</evidence>
<evidence type="ECO:0000256" key="2">
    <source>
        <dbReference type="ARBA" id="ARBA00001604"/>
    </source>
</evidence>
<dbReference type="PANTHER" id="PTHR40457">
    <property type="entry name" value="PHOSPHOLIPASE A1"/>
    <property type="match status" value="1"/>
</dbReference>
<dbReference type="Gene3D" id="2.40.230.10">
    <property type="entry name" value="Phospholipase A1"/>
    <property type="match status" value="1"/>
</dbReference>
<keyword evidence="11" id="KW-0479">Metal-binding</keyword>
<evidence type="ECO:0000256" key="7">
    <source>
        <dbReference type="ARBA" id="ARBA00013179"/>
    </source>
</evidence>
<evidence type="ECO:0000256" key="14">
    <source>
        <dbReference type="ARBA" id="ARBA00022837"/>
    </source>
</evidence>
<comment type="subcellular location">
    <subcellularLocation>
        <location evidence="4">Cell outer membrane</location>
        <topology evidence="4">Multi-pass membrane protein</topology>
    </subcellularLocation>
</comment>
<organism evidence="20">
    <name type="scientific">hydrothermal vent metagenome</name>
    <dbReference type="NCBI Taxonomy" id="652676"/>
    <lineage>
        <taxon>unclassified sequences</taxon>
        <taxon>metagenomes</taxon>
        <taxon>ecological metagenomes</taxon>
    </lineage>
</organism>
<gene>
    <name evidence="20" type="ORF">MNB_SM-5-1535</name>
</gene>
<evidence type="ECO:0000256" key="13">
    <source>
        <dbReference type="ARBA" id="ARBA00022801"/>
    </source>
</evidence>
<evidence type="ECO:0000256" key="19">
    <source>
        <dbReference type="ARBA" id="ARBA00032375"/>
    </source>
</evidence>
<evidence type="ECO:0000256" key="16">
    <source>
        <dbReference type="ARBA" id="ARBA00023098"/>
    </source>
</evidence>
<dbReference type="GO" id="GO:0008970">
    <property type="term" value="F:phospholipase A1 activity"/>
    <property type="evidence" value="ECO:0007669"/>
    <property type="project" value="UniProtKB-EC"/>
</dbReference>
<keyword evidence="10" id="KW-0812">Transmembrane</keyword>
<evidence type="ECO:0000256" key="10">
    <source>
        <dbReference type="ARBA" id="ARBA00022692"/>
    </source>
</evidence>
<sequence length="315" mass="36246">MNKLEDGDVFKVKFFLLLLFLFLQTYLDAYEGCQSSKKPDGTKSKIDVAHIQNDASRESMERWLAGGFALEAYKVNYLLPFGYANKHYLSNGRPVSYQNIEAALQVSLKRKIVSNLFGLHGVCYLAYSHESFWQLYTYSAPFRETDYNPEGFVVFPVDDEQYSVKIRSLKFALAHKSNGQPNTKNVYVNGEKMNNLSKSINYIYSTMRMQRDTLIIDFTVQMPLGTGANLSDNPDIMDYLGYNKIKFTYFYKKSILTLMGRGNPRTLRGAVEATYSYPLRDETNLYIKFFSGYGESLIDYNHNITKFSVGFSFSR</sequence>
<keyword evidence="12" id="KW-0732">Signal</keyword>
<comment type="catalytic activity">
    <reaction evidence="1">
        <text>a 1,2-diacyl-sn-glycero-3-phosphocholine + H2O = a 2-acyl-sn-glycero-3-phosphocholine + a fatty acid + H(+)</text>
        <dbReference type="Rhea" id="RHEA:18689"/>
        <dbReference type="ChEBI" id="CHEBI:15377"/>
        <dbReference type="ChEBI" id="CHEBI:15378"/>
        <dbReference type="ChEBI" id="CHEBI:28868"/>
        <dbReference type="ChEBI" id="CHEBI:57643"/>
        <dbReference type="ChEBI" id="CHEBI:57875"/>
        <dbReference type="EC" id="3.1.1.32"/>
    </reaction>
</comment>
<evidence type="ECO:0000256" key="4">
    <source>
        <dbReference type="ARBA" id="ARBA00004571"/>
    </source>
</evidence>
<keyword evidence="9" id="KW-1134">Transmembrane beta strand</keyword>
<keyword evidence="16" id="KW-0443">Lipid metabolism</keyword>
<protein>
    <recommendedName>
        <fullName evidence="19">Phosphatidylcholine 1-acylhydrolase</fullName>
        <ecNumber evidence="7">3.1.1.32</ecNumber>
        <ecNumber evidence="8">3.1.1.4</ecNumber>
    </recommendedName>
</protein>
<dbReference type="Pfam" id="PF02253">
    <property type="entry name" value="PLA1"/>
    <property type="match status" value="1"/>
</dbReference>
<dbReference type="EC" id="3.1.1.32" evidence="7"/>
<dbReference type="EMBL" id="FPHH01000045">
    <property type="protein sequence ID" value="SFV57286.1"/>
    <property type="molecule type" value="Genomic_DNA"/>
</dbReference>
<evidence type="ECO:0000256" key="15">
    <source>
        <dbReference type="ARBA" id="ARBA00022963"/>
    </source>
</evidence>
<dbReference type="InterPro" id="IPR003187">
    <property type="entry name" value="PLipase_A1"/>
</dbReference>
<keyword evidence="17" id="KW-0472">Membrane</keyword>